<feature type="transmembrane region" description="Helical" evidence="7">
    <location>
        <begin position="144"/>
        <end position="162"/>
    </location>
</feature>
<evidence type="ECO:0000256" key="3">
    <source>
        <dbReference type="ARBA" id="ARBA00022475"/>
    </source>
</evidence>
<comment type="subcellular location">
    <subcellularLocation>
        <location evidence="1">Cell membrane</location>
        <topology evidence="1">Multi-pass membrane protein</topology>
    </subcellularLocation>
</comment>
<feature type="transmembrane region" description="Helical" evidence="7">
    <location>
        <begin position="119"/>
        <end position="138"/>
    </location>
</feature>
<feature type="transmembrane region" description="Helical" evidence="7">
    <location>
        <begin position="258"/>
        <end position="275"/>
    </location>
</feature>
<dbReference type="AlphaFoldDB" id="A0A386H502"/>
<feature type="transmembrane region" description="Helical" evidence="7">
    <location>
        <begin position="63"/>
        <end position="84"/>
    </location>
</feature>
<evidence type="ECO:0000256" key="6">
    <source>
        <dbReference type="ARBA" id="ARBA00023136"/>
    </source>
</evidence>
<dbReference type="OrthoDB" id="9813604at2"/>
<dbReference type="InterPro" id="IPR051258">
    <property type="entry name" value="Diverse_Substrate_Transporter"/>
</dbReference>
<sequence>MKSGYIDIFLSTILFSTMEIALKLISNQFNPIQLTFLRFLIGGLILLPLALKNTKNGFKKEDIKFFAFQGFICVVISMVFFQLAVQYGKASIVAILFSCNPVFVVLLAYFIINEKIYKSTIVSLVISILGMLCIMNPMNMTNNIYSVVFAILAAATFALYGVTGKKKSKEYGGIAQSSFSFIMGSCEMLIIMLITKIGFVSNFLSSHGLKMFSDIPILKGITLQSLPSLIYVGVFVTGLGYTFYFLAMEKTTAATASLVFYIKPALAPILALLILKEYIAINTIIGIILIIISSAITFVCNNKRAKQIKLKEETENGKEYA</sequence>
<feature type="transmembrane region" description="Helical" evidence="7">
    <location>
        <begin position="225"/>
        <end position="246"/>
    </location>
</feature>
<evidence type="ECO:0000256" key="4">
    <source>
        <dbReference type="ARBA" id="ARBA00022692"/>
    </source>
</evidence>
<dbReference type="RefSeq" id="WP_119972979.1">
    <property type="nucleotide sequence ID" value="NZ_CP032416.1"/>
</dbReference>
<dbReference type="InterPro" id="IPR037185">
    <property type="entry name" value="EmrE-like"/>
</dbReference>
<protein>
    <submittedName>
        <fullName evidence="9">EamA family transporter</fullName>
    </submittedName>
</protein>
<feature type="transmembrane region" description="Helical" evidence="7">
    <location>
        <begin position="90"/>
        <end position="112"/>
    </location>
</feature>
<feature type="domain" description="EamA" evidence="8">
    <location>
        <begin position="146"/>
        <end position="298"/>
    </location>
</feature>
<dbReference type="PANTHER" id="PTHR42920:SF5">
    <property type="entry name" value="EAMA DOMAIN-CONTAINING PROTEIN"/>
    <property type="match status" value="1"/>
</dbReference>
<dbReference type="Gene3D" id="1.10.3730.20">
    <property type="match status" value="1"/>
</dbReference>
<evidence type="ECO:0000259" key="8">
    <source>
        <dbReference type="Pfam" id="PF00892"/>
    </source>
</evidence>
<feature type="transmembrane region" description="Helical" evidence="7">
    <location>
        <begin position="32"/>
        <end position="51"/>
    </location>
</feature>
<reference evidence="9 10" key="1">
    <citation type="journal article" date="2019" name="Int. J. Syst. Evol. Microbiol.">
        <title>Clostridium fermenticellae sp. nov., isolated from the mud in a fermentation cellar for the production of the Chinese liquor, baijiu.</title>
        <authorList>
            <person name="Xu P.X."/>
            <person name="Chai L.J."/>
            <person name="Qiu T."/>
            <person name="Zhang X.J."/>
            <person name="Lu Z.M."/>
            <person name="Xiao C."/>
            <person name="Wang S.T."/>
            <person name="Shen C.H."/>
            <person name="Shi J.S."/>
            <person name="Xu Z.H."/>
        </authorList>
    </citation>
    <scope>NUCLEOTIDE SEQUENCE [LARGE SCALE GENOMIC DNA]</scope>
    <source>
        <strain evidence="9 10">JN500901</strain>
    </source>
</reference>
<keyword evidence="4 7" id="KW-0812">Transmembrane</keyword>
<dbReference type="SUPFAM" id="SSF103481">
    <property type="entry name" value="Multidrug resistance efflux transporter EmrE"/>
    <property type="match status" value="2"/>
</dbReference>
<keyword evidence="6 7" id="KW-0472">Membrane</keyword>
<feature type="transmembrane region" description="Helical" evidence="7">
    <location>
        <begin position="281"/>
        <end position="301"/>
    </location>
</feature>
<feature type="transmembrane region" description="Helical" evidence="7">
    <location>
        <begin position="182"/>
        <end position="205"/>
    </location>
</feature>
<keyword evidence="5 7" id="KW-1133">Transmembrane helix</keyword>
<evidence type="ECO:0000313" key="9">
    <source>
        <dbReference type="EMBL" id="AYD40740.1"/>
    </source>
</evidence>
<evidence type="ECO:0000256" key="1">
    <source>
        <dbReference type="ARBA" id="ARBA00004651"/>
    </source>
</evidence>
<comment type="similarity">
    <text evidence="2">Belongs to the EamA transporter family.</text>
</comment>
<evidence type="ECO:0000256" key="5">
    <source>
        <dbReference type="ARBA" id="ARBA00022989"/>
    </source>
</evidence>
<proteinExistence type="inferred from homology"/>
<accession>A0A386H502</accession>
<dbReference type="EMBL" id="CP032416">
    <property type="protein sequence ID" value="AYD40740.1"/>
    <property type="molecule type" value="Genomic_DNA"/>
</dbReference>
<dbReference type="InterPro" id="IPR000620">
    <property type="entry name" value="EamA_dom"/>
</dbReference>
<dbReference type="PANTHER" id="PTHR42920">
    <property type="entry name" value="OS03G0707200 PROTEIN-RELATED"/>
    <property type="match status" value="1"/>
</dbReference>
<feature type="domain" description="EamA" evidence="8">
    <location>
        <begin position="3"/>
        <end position="135"/>
    </location>
</feature>
<dbReference type="KEGG" id="cfer:D4Z93_09435"/>
<name>A0A386H502_9CLOT</name>
<evidence type="ECO:0000256" key="7">
    <source>
        <dbReference type="SAM" id="Phobius"/>
    </source>
</evidence>
<feature type="transmembrane region" description="Helical" evidence="7">
    <location>
        <begin position="7"/>
        <end position="26"/>
    </location>
</feature>
<keyword evidence="3" id="KW-1003">Cell membrane</keyword>
<dbReference type="Proteomes" id="UP000266301">
    <property type="component" value="Chromosome"/>
</dbReference>
<dbReference type="Pfam" id="PF00892">
    <property type="entry name" value="EamA"/>
    <property type="match status" value="2"/>
</dbReference>
<organism evidence="9 10">
    <name type="scientific">Clostridium fermenticellae</name>
    <dbReference type="NCBI Taxonomy" id="2068654"/>
    <lineage>
        <taxon>Bacteria</taxon>
        <taxon>Bacillati</taxon>
        <taxon>Bacillota</taxon>
        <taxon>Clostridia</taxon>
        <taxon>Eubacteriales</taxon>
        <taxon>Clostridiaceae</taxon>
        <taxon>Clostridium</taxon>
    </lineage>
</organism>
<evidence type="ECO:0000313" key="10">
    <source>
        <dbReference type="Proteomes" id="UP000266301"/>
    </source>
</evidence>
<dbReference type="GO" id="GO:0005886">
    <property type="term" value="C:plasma membrane"/>
    <property type="evidence" value="ECO:0007669"/>
    <property type="project" value="UniProtKB-SubCell"/>
</dbReference>
<keyword evidence="10" id="KW-1185">Reference proteome</keyword>
<evidence type="ECO:0000256" key="2">
    <source>
        <dbReference type="ARBA" id="ARBA00007362"/>
    </source>
</evidence>
<gene>
    <name evidence="9" type="ORF">D4Z93_09435</name>
</gene>